<keyword evidence="5" id="KW-1185">Reference proteome</keyword>
<evidence type="ECO:0000313" key="5">
    <source>
        <dbReference type="Proteomes" id="UP001341281"/>
    </source>
</evidence>
<gene>
    <name evidence="4" type="ORF">U9M48_013539</name>
</gene>
<dbReference type="InterPro" id="IPR029480">
    <property type="entry name" value="Transpos_assoc"/>
</dbReference>
<dbReference type="Pfam" id="PF13960">
    <property type="entry name" value="DUF4218"/>
    <property type="match status" value="1"/>
</dbReference>
<evidence type="ECO:0000256" key="1">
    <source>
        <dbReference type="SAM" id="MobiDB-lite"/>
    </source>
</evidence>
<evidence type="ECO:0000259" key="2">
    <source>
        <dbReference type="Pfam" id="PF13960"/>
    </source>
</evidence>
<feature type="compositionally biased region" description="Basic and acidic residues" evidence="1">
    <location>
        <begin position="807"/>
        <end position="825"/>
    </location>
</feature>
<feature type="region of interest" description="Disordered" evidence="1">
    <location>
        <begin position="807"/>
        <end position="834"/>
    </location>
</feature>
<dbReference type="Proteomes" id="UP001341281">
    <property type="component" value="Chromosome 03"/>
</dbReference>
<accession>A0AAQ3T0L3</accession>
<dbReference type="EMBL" id="CP144747">
    <property type="protein sequence ID" value="WVZ63949.1"/>
    <property type="molecule type" value="Genomic_DNA"/>
</dbReference>
<dbReference type="InterPro" id="IPR004242">
    <property type="entry name" value="Transposase_21"/>
</dbReference>
<evidence type="ECO:0000259" key="3">
    <source>
        <dbReference type="Pfam" id="PF13963"/>
    </source>
</evidence>
<name>A0AAQ3T0L3_PASNO</name>
<proteinExistence type="predicted"/>
<dbReference type="PANTHER" id="PTHR10775:SF185">
    <property type="entry name" value="OS08G0208400 PROTEIN"/>
    <property type="match status" value="1"/>
</dbReference>
<dbReference type="InterPro" id="IPR025452">
    <property type="entry name" value="DUF4218"/>
</dbReference>
<sequence>MDKGWMRAPRWSVEYDKGLSSFIEFAFTTSADKNRILCPCRSCGNNYWLEAEHVRDHLISVGFMDGYTTWIHHGEGMWSSIPSAAPSSQSEEGTVGGDAMDQMLMEGFGMYDSSALGADGESEDEMDVDAEAYYKLVNDASQELYPNCKGFSKLQFLVRVLNWKNLWRVSDGCYDDLLGLIKDALPEGEVLPKNFHEAKKFVKAIGIGYKCIDACKNDCILFRKEYANAKFCPVCKSSRWKSVKGGEDGRRIHRVPAKVVRHFPLKKRLQRLFMSSKTARDMRWHSESRTKDGFLRHPADSPAWKNFDAIYPQFSLEDRNVRLGLATDGFNPFGNMNVSYSIWPIILIPYNLPPWVCMKQSNFILSVLVPGKKSPGKDIDIYMQLTIDDLLELWKDGVMTYDVSCSEKFRLRVALLWTISGWLGRGILSGESIAACSHYLMDTSSLRLQHGHKTCYMCHRRFLDPDHKFRFQARLFDGTQELRESPIQLSGKEISQMTKDIRSCLFQLPYWETLLVRNNLDVMHIEKNVYGNIFNTFLDVDKRSKDNLNARLDLQKMGIRPDLHPHTEGSKSYLPPALYSLSPQEKRMFCQLLKETKFPTGYASNLHNKVLVEEKRLVGLKTHDCHIIMCDLLPLAVSRILPARVSMPLVRLSHYFKKLYSKVICVSEIERLEAEILEILCQLEKIFPPSFFDIMVHLTVHLATEIRLAGPVHYRNMYSIERLLCKYKSMVRTRSHPEGSIAEGCQLYENCVEVLVSIVFNQTTMLPRAHGKIQKLGSATARCILWPRQNVCSGTKSQVSLNRRDIVRVKRSTSKDDPEKEDAAKGRKPLPLTG</sequence>
<evidence type="ECO:0000313" key="4">
    <source>
        <dbReference type="EMBL" id="WVZ63949.1"/>
    </source>
</evidence>
<evidence type="ECO:0008006" key="6">
    <source>
        <dbReference type="Google" id="ProtNLM"/>
    </source>
</evidence>
<organism evidence="4 5">
    <name type="scientific">Paspalum notatum var. saurae</name>
    <dbReference type="NCBI Taxonomy" id="547442"/>
    <lineage>
        <taxon>Eukaryota</taxon>
        <taxon>Viridiplantae</taxon>
        <taxon>Streptophyta</taxon>
        <taxon>Embryophyta</taxon>
        <taxon>Tracheophyta</taxon>
        <taxon>Spermatophyta</taxon>
        <taxon>Magnoliopsida</taxon>
        <taxon>Liliopsida</taxon>
        <taxon>Poales</taxon>
        <taxon>Poaceae</taxon>
        <taxon>PACMAD clade</taxon>
        <taxon>Panicoideae</taxon>
        <taxon>Andropogonodae</taxon>
        <taxon>Paspaleae</taxon>
        <taxon>Paspalinae</taxon>
        <taxon>Paspalum</taxon>
    </lineage>
</organism>
<dbReference type="AlphaFoldDB" id="A0AAQ3T0L3"/>
<reference evidence="4 5" key="1">
    <citation type="submission" date="2024-02" db="EMBL/GenBank/DDBJ databases">
        <title>High-quality chromosome-scale genome assembly of Pensacola bahiagrass (Paspalum notatum Flugge var. saurae).</title>
        <authorList>
            <person name="Vega J.M."/>
            <person name="Podio M."/>
            <person name="Orjuela J."/>
            <person name="Siena L.A."/>
            <person name="Pessino S.C."/>
            <person name="Combes M.C."/>
            <person name="Mariac C."/>
            <person name="Albertini E."/>
            <person name="Pupilli F."/>
            <person name="Ortiz J.P.A."/>
            <person name="Leblanc O."/>
        </authorList>
    </citation>
    <scope>NUCLEOTIDE SEQUENCE [LARGE SCALE GENOMIC DNA]</scope>
    <source>
        <strain evidence="4">R1</strain>
        <tissue evidence="4">Leaf</tissue>
    </source>
</reference>
<feature type="domain" description="DUF4218" evidence="2">
    <location>
        <begin position="659"/>
        <end position="755"/>
    </location>
</feature>
<dbReference type="Pfam" id="PF02992">
    <property type="entry name" value="Transposase_21"/>
    <property type="match status" value="1"/>
</dbReference>
<dbReference type="PANTHER" id="PTHR10775">
    <property type="entry name" value="OS08G0208400 PROTEIN"/>
    <property type="match status" value="1"/>
</dbReference>
<protein>
    <recommendedName>
        <fullName evidence="6">Transposase</fullName>
    </recommendedName>
</protein>
<feature type="domain" description="Transposase-associated" evidence="3">
    <location>
        <begin position="3"/>
        <end position="75"/>
    </location>
</feature>
<dbReference type="Pfam" id="PF13963">
    <property type="entry name" value="Transpos_assoc"/>
    <property type="match status" value="1"/>
</dbReference>